<dbReference type="RefSeq" id="XP_027612713.1">
    <property type="nucleotide sequence ID" value="XM_027756912.1"/>
</dbReference>
<comment type="caution">
    <text evidence="1">The sequence shown here is derived from an EMBL/GenBank/DDBJ whole genome shotgun (WGS) entry which is preliminary data.</text>
</comment>
<reference evidence="1 2" key="1">
    <citation type="journal article" date="2018" name="Sci. Rep.">
        <title>Genome sequence of the cauliflower mushroom Sparassis crispa (Hanabiratake) and its association with beneficial usage.</title>
        <authorList>
            <person name="Kiyama R."/>
            <person name="Furutani Y."/>
            <person name="Kawaguchi K."/>
            <person name="Nakanishi T."/>
        </authorList>
    </citation>
    <scope>NUCLEOTIDE SEQUENCE [LARGE SCALE GENOMIC DNA]</scope>
</reference>
<protein>
    <submittedName>
        <fullName evidence="1">Uncharacterized protein</fullName>
    </submittedName>
</protein>
<gene>
    <name evidence="1" type="ORF">SCP_0401730</name>
</gene>
<dbReference type="GeneID" id="38778717"/>
<keyword evidence="2" id="KW-1185">Reference proteome</keyword>
<name>A0A401GHY2_9APHY</name>
<evidence type="ECO:0000313" key="1">
    <source>
        <dbReference type="EMBL" id="GBE81800.1"/>
    </source>
</evidence>
<dbReference type="AlphaFoldDB" id="A0A401GHY2"/>
<dbReference type="InParanoid" id="A0A401GHY2"/>
<accession>A0A401GHY2</accession>
<proteinExistence type="predicted"/>
<dbReference type="EMBL" id="BFAD01000004">
    <property type="protein sequence ID" value="GBE81800.1"/>
    <property type="molecule type" value="Genomic_DNA"/>
</dbReference>
<sequence length="71" mass="8181">MVCLVLRERSLNLQIDACTRIQCLLFPTEEVRQPICLYIIPSPSLFHSKAMVLQSALGRLNRQRLKDKLQA</sequence>
<organism evidence="1 2">
    <name type="scientific">Sparassis crispa</name>
    <dbReference type="NCBI Taxonomy" id="139825"/>
    <lineage>
        <taxon>Eukaryota</taxon>
        <taxon>Fungi</taxon>
        <taxon>Dikarya</taxon>
        <taxon>Basidiomycota</taxon>
        <taxon>Agaricomycotina</taxon>
        <taxon>Agaricomycetes</taxon>
        <taxon>Polyporales</taxon>
        <taxon>Sparassidaceae</taxon>
        <taxon>Sparassis</taxon>
    </lineage>
</organism>
<evidence type="ECO:0000313" key="2">
    <source>
        <dbReference type="Proteomes" id="UP000287166"/>
    </source>
</evidence>
<dbReference type="Proteomes" id="UP000287166">
    <property type="component" value="Unassembled WGS sequence"/>
</dbReference>